<organism evidence="1 2">
    <name type="scientific">Klebsiella pneumoniae</name>
    <dbReference type="NCBI Taxonomy" id="573"/>
    <lineage>
        <taxon>Bacteria</taxon>
        <taxon>Pseudomonadati</taxon>
        <taxon>Pseudomonadota</taxon>
        <taxon>Gammaproteobacteria</taxon>
        <taxon>Enterobacterales</taxon>
        <taxon>Enterobacteriaceae</taxon>
        <taxon>Klebsiella/Raoultella group</taxon>
        <taxon>Klebsiella</taxon>
        <taxon>Klebsiella pneumoniae complex</taxon>
    </lineage>
</organism>
<gene>
    <name evidence="1" type="ORF">NCTC204_00514</name>
</gene>
<dbReference type="AlphaFoldDB" id="A0A377ZI88"/>
<sequence length="68" mass="8293">MFEILVSLFFQEYLEHIQAYQFFYTELPKSQSVQNGIFNIREIHNSFLYELKSLFNFILKLCKSFRLS</sequence>
<dbReference type="EMBL" id="UGMD01000002">
    <property type="protein sequence ID" value="STU71639.1"/>
    <property type="molecule type" value="Genomic_DNA"/>
</dbReference>
<reference evidence="1 2" key="1">
    <citation type="submission" date="2018-06" db="EMBL/GenBank/DDBJ databases">
        <authorList>
            <consortium name="Pathogen Informatics"/>
            <person name="Doyle S."/>
        </authorList>
    </citation>
    <scope>NUCLEOTIDE SEQUENCE [LARGE SCALE GENOMIC DNA]</scope>
    <source>
        <strain evidence="1 2">NCTC204</strain>
    </source>
</reference>
<dbReference type="Proteomes" id="UP000255192">
    <property type="component" value="Unassembled WGS sequence"/>
</dbReference>
<evidence type="ECO:0000313" key="1">
    <source>
        <dbReference type="EMBL" id="STU71639.1"/>
    </source>
</evidence>
<protein>
    <submittedName>
        <fullName evidence="1">Uncharacterized protein</fullName>
    </submittedName>
</protein>
<proteinExistence type="predicted"/>
<evidence type="ECO:0000313" key="2">
    <source>
        <dbReference type="Proteomes" id="UP000255192"/>
    </source>
</evidence>
<name>A0A377ZI88_KLEPN</name>
<accession>A0A377ZI88</accession>